<accession>A0A7C9KGS0</accession>
<evidence type="ECO:0000256" key="2">
    <source>
        <dbReference type="ARBA" id="ARBA00023043"/>
    </source>
</evidence>
<dbReference type="OrthoDB" id="7492287at2"/>
<keyword evidence="1" id="KW-0677">Repeat</keyword>
<feature type="region of interest" description="Disordered" evidence="4">
    <location>
        <begin position="239"/>
        <end position="264"/>
    </location>
</feature>
<dbReference type="EMBL" id="WIOL01000001">
    <property type="protein sequence ID" value="MQT15779.1"/>
    <property type="molecule type" value="Genomic_DNA"/>
</dbReference>
<name>A0A7C9KGS0_9SPHN</name>
<evidence type="ECO:0000256" key="1">
    <source>
        <dbReference type="ARBA" id="ARBA00022737"/>
    </source>
</evidence>
<dbReference type="PANTHER" id="PTHR24171:SF8">
    <property type="entry name" value="BRCA1-ASSOCIATED RING DOMAIN PROTEIN 1"/>
    <property type="match status" value="1"/>
</dbReference>
<feature type="repeat" description="ANK" evidence="3">
    <location>
        <begin position="140"/>
        <end position="172"/>
    </location>
</feature>
<keyword evidence="6" id="KW-1185">Reference proteome</keyword>
<dbReference type="Proteomes" id="UP000481327">
    <property type="component" value="Unassembled WGS sequence"/>
</dbReference>
<evidence type="ECO:0000313" key="6">
    <source>
        <dbReference type="Proteomes" id="UP000481327"/>
    </source>
</evidence>
<gene>
    <name evidence="5" type="ORF">F3168_00680</name>
</gene>
<evidence type="ECO:0000256" key="4">
    <source>
        <dbReference type="SAM" id="MobiDB-lite"/>
    </source>
</evidence>
<dbReference type="PROSITE" id="PS50088">
    <property type="entry name" value="ANK_REPEAT"/>
    <property type="match status" value="3"/>
</dbReference>
<organism evidence="5 6">
    <name type="scientific">Sandarakinorhabdus fusca</name>
    <dbReference type="NCBI Taxonomy" id="1439888"/>
    <lineage>
        <taxon>Bacteria</taxon>
        <taxon>Pseudomonadati</taxon>
        <taxon>Pseudomonadota</taxon>
        <taxon>Alphaproteobacteria</taxon>
        <taxon>Sphingomonadales</taxon>
        <taxon>Sphingosinicellaceae</taxon>
        <taxon>Sandarakinorhabdus</taxon>
    </lineage>
</organism>
<feature type="repeat" description="ANK" evidence="3">
    <location>
        <begin position="108"/>
        <end position="140"/>
    </location>
</feature>
<dbReference type="AlphaFoldDB" id="A0A7C9KGS0"/>
<feature type="repeat" description="ANK" evidence="3">
    <location>
        <begin position="77"/>
        <end position="109"/>
    </location>
</feature>
<dbReference type="RefSeq" id="WP_152576248.1">
    <property type="nucleotide sequence ID" value="NZ_JAATJI010000001.1"/>
</dbReference>
<dbReference type="SMART" id="SM00248">
    <property type="entry name" value="ANK"/>
    <property type="match status" value="4"/>
</dbReference>
<comment type="caution">
    <text evidence="5">The sequence shown here is derived from an EMBL/GenBank/DDBJ whole genome shotgun (WGS) entry which is preliminary data.</text>
</comment>
<dbReference type="PANTHER" id="PTHR24171">
    <property type="entry name" value="ANKYRIN REPEAT DOMAIN-CONTAINING PROTEIN 39-RELATED"/>
    <property type="match status" value="1"/>
</dbReference>
<keyword evidence="2 3" id="KW-0040">ANK repeat</keyword>
<dbReference type="Pfam" id="PF12796">
    <property type="entry name" value="Ank_2"/>
    <property type="match status" value="1"/>
</dbReference>
<sequence>MDIAVNRLWLALMVVGLAEVAACRPVSRGSNMAALSIEAFASADDRAVIRAVASGDVAAAIAAAKGPPSRVNAVGSAGETPLLIAVERGDVAMVKALLAAGANPDGGPDRTPLHPATRADDMRMLDALLQAGADPSRTHGGETPLYEAALIGAVPAIERLVAAGAKVEAGNSIGMTPALTAAGADHWAAVAVLLEKGASPWTVPPSGHSVASFANTSRVDRSGADGVALAGVVARLKGAGYPWPPPSPPEIRKLRGQGQWPPRP</sequence>
<dbReference type="PROSITE" id="PS50297">
    <property type="entry name" value="ANK_REP_REGION"/>
    <property type="match status" value="3"/>
</dbReference>
<proteinExistence type="predicted"/>
<protein>
    <submittedName>
        <fullName evidence="5">Uncharacterized protein</fullName>
    </submittedName>
</protein>
<dbReference type="SUPFAM" id="SSF48403">
    <property type="entry name" value="Ankyrin repeat"/>
    <property type="match status" value="1"/>
</dbReference>
<dbReference type="InterPro" id="IPR002110">
    <property type="entry name" value="Ankyrin_rpt"/>
</dbReference>
<evidence type="ECO:0000313" key="5">
    <source>
        <dbReference type="EMBL" id="MQT15779.1"/>
    </source>
</evidence>
<evidence type="ECO:0000256" key="3">
    <source>
        <dbReference type="PROSITE-ProRule" id="PRU00023"/>
    </source>
</evidence>
<dbReference type="InterPro" id="IPR036770">
    <property type="entry name" value="Ankyrin_rpt-contain_sf"/>
</dbReference>
<reference evidence="5 6" key="1">
    <citation type="submission" date="2019-09" db="EMBL/GenBank/DDBJ databases">
        <title>Polymorphobacter sp. isolated from a lake in China.</title>
        <authorList>
            <person name="Liu Z."/>
        </authorList>
    </citation>
    <scope>NUCLEOTIDE SEQUENCE [LARGE SCALE GENOMIC DNA]</scope>
    <source>
        <strain evidence="5 6">D40P</strain>
    </source>
</reference>
<dbReference type="Gene3D" id="1.25.40.20">
    <property type="entry name" value="Ankyrin repeat-containing domain"/>
    <property type="match status" value="2"/>
</dbReference>
<dbReference type="GO" id="GO:0085020">
    <property type="term" value="P:protein K6-linked ubiquitination"/>
    <property type="evidence" value="ECO:0007669"/>
    <property type="project" value="TreeGrafter"/>
</dbReference>
<dbReference type="GO" id="GO:0004842">
    <property type="term" value="F:ubiquitin-protein transferase activity"/>
    <property type="evidence" value="ECO:0007669"/>
    <property type="project" value="TreeGrafter"/>
</dbReference>